<feature type="compositionally biased region" description="Basic and acidic residues" evidence="3">
    <location>
        <begin position="411"/>
        <end position="421"/>
    </location>
</feature>
<comment type="caution">
    <text evidence="4">The sequence shown here is derived from an EMBL/GenBank/DDBJ whole genome shotgun (WGS) entry which is preliminary data.</text>
</comment>
<dbReference type="InterPro" id="IPR045138">
    <property type="entry name" value="MeCP2/MBD4"/>
</dbReference>
<evidence type="ECO:0000313" key="4">
    <source>
        <dbReference type="EMBL" id="KAF9661331.1"/>
    </source>
</evidence>
<dbReference type="GO" id="GO:0003677">
    <property type="term" value="F:DNA binding"/>
    <property type="evidence" value="ECO:0007669"/>
    <property type="project" value="InterPro"/>
</dbReference>
<dbReference type="AlphaFoldDB" id="A0A835J1Z1"/>
<evidence type="ECO:0000256" key="3">
    <source>
        <dbReference type="SAM" id="MobiDB-lite"/>
    </source>
</evidence>
<reference evidence="4 5" key="1">
    <citation type="submission" date="2020-10" db="EMBL/GenBank/DDBJ databases">
        <title>Plant Genome Project.</title>
        <authorList>
            <person name="Zhang R.-G."/>
        </authorList>
    </citation>
    <scope>NUCLEOTIDE SEQUENCE [LARGE SCALE GENOMIC DNA]</scope>
    <source>
        <strain evidence="4">FAFU-HL-1</strain>
        <tissue evidence="4">Leaf</tissue>
    </source>
</reference>
<dbReference type="Gene3D" id="1.10.340.30">
    <property type="entry name" value="Hypothetical protein, domain 2"/>
    <property type="match status" value="1"/>
</dbReference>
<gene>
    <name evidence="4" type="ORF">SADUNF_Sadunf19G0057000</name>
</gene>
<accession>A0A835J1Z1</accession>
<sequence>MSPFCPVLESREISGQYAADAYAIFCTGRWDRVVPEDHMLTRYWEFLRRVANLGSCKGGHDNRISIMTIKATTRTQQGRHSKETWYQSTQQAEGFIDWLDEVELIFNYKEGPEQLKVKLGFIENTDTGRTTLIHAVLALPEPSKNPTAVGVGCNASTANGTVSTGVIKAQQPEEEVCSNEDKDEDLDYVSMDLSSSEDELVHGSKFFKSPTPRSSSLATNDRAAARPMNFPINSARFPTPMATSASVATPPIQTRSGDAILEPPFTLVPTPSNAKVGVVAAAIVHLAVVCEDAIDVRTSVGYKAAADMQKSMGNAAASLAATLSLVAVSMPRLAAVSEVDAGEVAALGPKVARVGNKVVFINGVLAVSAHVGAVVTHVAQNINPMLLEATFLEDRWTKVQARRSSPQGHPRSRESALHKDLQGGAAPSAMTSGPMATSGTSVVLPRVGRDGIPKE</sequence>
<protein>
    <submittedName>
        <fullName evidence="4">Uncharacterized protein</fullName>
    </submittedName>
</protein>
<dbReference type="PANTHER" id="PTHR15074:SF0">
    <property type="entry name" value="METHYL-CPG-BINDING DOMAIN PROTEIN 4-LIKE PROTEIN"/>
    <property type="match status" value="1"/>
</dbReference>
<proteinExistence type="predicted"/>
<keyword evidence="5" id="KW-1185">Reference proteome</keyword>
<evidence type="ECO:0000313" key="5">
    <source>
        <dbReference type="Proteomes" id="UP000657918"/>
    </source>
</evidence>
<dbReference type="OrthoDB" id="1934635at2759"/>
<organism evidence="4 5">
    <name type="scientific">Salix dunnii</name>
    <dbReference type="NCBI Taxonomy" id="1413687"/>
    <lineage>
        <taxon>Eukaryota</taxon>
        <taxon>Viridiplantae</taxon>
        <taxon>Streptophyta</taxon>
        <taxon>Embryophyta</taxon>
        <taxon>Tracheophyta</taxon>
        <taxon>Spermatophyta</taxon>
        <taxon>Magnoliopsida</taxon>
        <taxon>eudicotyledons</taxon>
        <taxon>Gunneridae</taxon>
        <taxon>Pentapetalae</taxon>
        <taxon>rosids</taxon>
        <taxon>fabids</taxon>
        <taxon>Malpighiales</taxon>
        <taxon>Salicaceae</taxon>
        <taxon>Saliceae</taxon>
        <taxon>Salix</taxon>
    </lineage>
</organism>
<feature type="compositionally biased region" description="Polar residues" evidence="3">
    <location>
        <begin position="429"/>
        <end position="441"/>
    </location>
</feature>
<comment type="subcellular location">
    <subcellularLocation>
        <location evidence="1">Nucleus</location>
    </subcellularLocation>
</comment>
<dbReference type="GO" id="GO:0005634">
    <property type="term" value="C:nucleus"/>
    <property type="evidence" value="ECO:0007669"/>
    <property type="project" value="UniProtKB-SubCell"/>
</dbReference>
<dbReference type="Proteomes" id="UP000657918">
    <property type="component" value="Unassembled WGS sequence"/>
</dbReference>
<dbReference type="PANTHER" id="PTHR15074">
    <property type="entry name" value="METHYL-CPG-BINDING PROTEIN"/>
    <property type="match status" value="1"/>
</dbReference>
<keyword evidence="2" id="KW-0539">Nucleus</keyword>
<evidence type="ECO:0000256" key="1">
    <source>
        <dbReference type="ARBA" id="ARBA00004123"/>
    </source>
</evidence>
<dbReference type="EMBL" id="JADGMS010000019">
    <property type="protein sequence ID" value="KAF9661331.1"/>
    <property type="molecule type" value="Genomic_DNA"/>
</dbReference>
<feature type="region of interest" description="Disordered" evidence="3">
    <location>
        <begin position="400"/>
        <end position="455"/>
    </location>
</feature>
<name>A0A835J1Z1_9ROSI</name>
<evidence type="ECO:0000256" key="2">
    <source>
        <dbReference type="ARBA" id="ARBA00023242"/>
    </source>
</evidence>